<organism evidence="1 2">
    <name type="scientific">Portunus trituberculatus</name>
    <name type="common">Swimming crab</name>
    <name type="synonym">Neptunus trituberculatus</name>
    <dbReference type="NCBI Taxonomy" id="210409"/>
    <lineage>
        <taxon>Eukaryota</taxon>
        <taxon>Metazoa</taxon>
        <taxon>Ecdysozoa</taxon>
        <taxon>Arthropoda</taxon>
        <taxon>Crustacea</taxon>
        <taxon>Multicrustacea</taxon>
        <taxon>Malacostraca</taxon>
        <taxon>Eumalacostraca</taxon>
        <taxon>Eucarida</taxon>
        <taxon>Decapoda</taxon>
        <taxon>Pleocyemata</taxon>
        <taxon>Brachyura</taxon>
        <taxon>Eubrachyura</taxon>
        <taxon>Portunoidea</taxon>
        <taxon>Portunidae</taxon>
        <taxon>Portuninae</taxon>
        <taxon>Portunus</taxon>
    </lineage>
</organism>
<sequence length="93" mass="10326">MVKDWIVKVTYRSDRHASAHEATGVAGQQAAGGLDCSRPRCGLGEVYSDGQEFSSEFHFVLSYYRPTRGLCSPKGRVREDREVFVARRTSEGG</sequence>
<dbReference type="Proteomes" id="UP000324222">
    <property type="component" value="Unassembled WGS sequence"/>
</dbReference>
<evidence type="ECO:0000313" key="2">
    <source>
        <dbReference type="Proteomes" id="UP000324222"/>
    </source>
</evidence>
<name>A0A5B7E589_PORTR</name>
<dbReference type="AlphaFoldDB" id="A0A5B7E589"/>
<proteinExistence type="predicted"/>
<reference evidence="1 2" key="1">
    <citation type="submission" date="2019-05" db="EMBL/GenBank/DDBJ databases">
        <title>Another draft genome of Portunus trituberculatus and its Hox gene families provides insights of decapod evolution.</title>
        <authorList>
            <person name="Jeong J.-H."/>
            <person name="Song I."/>
            <person name="Kim S."/>
            <person name="Choi T."/>
            <person name="Kim D."/>
            <person name="Ryu S."/>
            <person name="Kim W."/>
        </authorList>
    </citation>
    <scope>NUCLEOTIDE SEQUENCE [LARGE SCALE GENOMIC DNA]</scope>
    <source>
        <tissue evidence="1">Muscle</tissue>
    </source>
</reference>
<dbReference type="EMBL" id="VSRR010001829">
    <property type="protein sequence ID" value="MPC27944.1"/>
    <property type="molecule type" value="Genomic_DNA"/>
</dbReference>
<evidence type="ECO:0000313" key="1">
    <source>
        <dbReference type="EMBL" id="MPC27944.1"/>
    </source>
</evidence>
<gene>
    <name evidence="1" type="ORF">E2C01_021135</name>
</gene>
<keyword evidence="2" id="KW-1185">Reference proteome</keyword>
<protein>
    <submittedName>
        <fullName evidence="1">Uncharacterized protein</fullName>
    </submittedName>
</protein>
<accession>A0A5B7E589</accession>
<comment type="caution">
    <text evidence="1">The sequence shown here is derived from an EMBL/GenBank/DDBJ whole genome shotgun (WGS) entry which is preliminary data.</text>
</comment>